<dbReference type="Pfam" id="PF14501">
    <property type="entry name" value="HATPase_c_5"/>
    <property type="match status" value="1"/>
</dbReference>
<feature type="transmembrane region" description="Helical" evidence="1">
    <location>
        <begin position="37"/>
        <end position="53"/>
    </location>
</feature>
<evidence type="ECO:0000313" key="4">
    <source>
        <dbReference type="Proteomes" id="UP000657421"/>
    </source>
</evidence>
<dbReference type="EMBL" id="JACRSZ010000009">
    <property type="protein sequence ID" value="MBC8573410.1"/>
    <property type="molecule type" value="Genomic_DNA"/>
</dbReference>
<dbReference type="Gene3D" id="3.30.565.10">
    <property type="entry name" value="Histidine kinase-like ATPase, C-terminal domain"/>
    <property type="match status" value="1"/>
</dbReference>
<proteinExistence type="predicted"/>
<dbReference type="PANTHER" id="PTHR40448">
    <property type="entry name" value="TWO-COMPONENT SENSOR HISTIDINE KINASE"/>
    <property type="match status" value="1"/>
</dbReference>
<reference evidence="3 4" key="1">
    <citation type="submission" date="2020-08" db="EMBL/GenBank/DDBJ databases">
        <title>Genome public.</title>
        <authorList>
            <person name="Liu C."/>
            <person name="Sun Q."/>
        </authorList>
    </citation>
    <scope>NUCLEOTIDE SEQUENCE [LARGE SCALE GENOMIC DNA]</scope>
    <source>
        <strain evidence="3 4">NSJ-46</strain>
    </source>
</reference>
<dbReference type="CDD" id="cd16935">
    <property type="entry name" value="HATPase_AgrC-ComD-like"/>
    <property type="match status" value="1"/>
</dbReference>
<keyword evidence="1" id="KW-0472">Membrane</keyword>
<feature type="transmembrane region" description="Helical" evidence="1">
    <location>
        <begin position="122"/>
        <end position="143"/>
    </location>
</feature>
<keyword evidence="1" id="KW-0812">Transmembrane</keyword>
<dbReference type="InterPro" id="IPR036890">
    <property type="entry name" value="HATPase_C_sf"/>
</dbReference>
<keyword evidence="1" id="KW-1133">Transmembrane helix</keyword>
<feature type="domain" description="Sensor histidine kinase NatK-like C-terminal" evidence="2">
    <location>
        <begin position="327"/>
        <end position="433"/>
    </location>
</feature>
<comment type="caution">
    <text evidence="3">The sequence shown here is derived from an EMBL/GenBank/DDBJ whole genome shotgun (WGS) entry which is preliminary data.</text>
</comment>
<feature type="transmembrane region" description="Helical" evidence="1">
    <location>
        <begin position="163"/>
        <end position="182"/>
    </location>
</feature>
<feature type="transmembrane region" description="Helical" evidence="1">
    <location>
        <begin position="12"/>
        <end position="30"/>
    </location>
</feature>
<dbReference type="PANTHER" id="PTHR40448:SF1">
    <property type="entry name" value="TWO-COMPONENT SENSOR HISTIDINE KINASE"/>
    <property type="match status" value="1"/>
</dbReference>
<sequence length="435" mass="49265">MNVVQDIPRYYTALAEWSACLLYVNLIGGIKKETKNILLAGVFLIVQTGFLVSTDNVAVYLWIPCMIMAVGLMFGYICLAGQLTIRETGYCCARAFILAEFMASLEWQLCSFGWKWLFGQNILARGLLLTAVYVLCILVMYYLEKPLITAGILKQVTWKETGFAVGIAALIFAFSNLSYLSVESPFSASILRDIFNIRTLVDLVGIAVLHAYQSRICEYTAEKELASINLLLRSQYDQYRNYQDSLDLIHMKYHDLKHQIAGLRAETDEQKRKDWLDVMEEEISAFESLNKTGNQVLDTILAAKIFHCRRNKIQISCVADGKLLDFMHVTDICSIFGNALDNAIESVILLPEEEKRLIHLTVSAKKNFVFIKVENYCEEKVEVNEHGILPTSKADKDNHGFGIKSICYAVQKYDGSVNFGVKNNWFELSILIPLT</sequence>
<feature type="transmembrane region" description="Helical" evidence="1">
    <location>
        <begin position="59"/>
        <end position="79"/>
    </location>
</feature>
<dbReference type="Proteomes" id="UP000657421">
    <property type="component" value="Unassembled WGS sequence"/>
</dbReference>
<dbReference type="RefSeq" id="WP_249308602.1">
    <property type="nucleotide sequence ID" value="NZ_JACRSZ010000009.1"/>
</dbReference>
<gene>
    <name evidence="3" type="ORF">H8716_10000</name>
</gene>
<evidence type="ECO:0000256" key="1">
    <source>
        <dbReference type="SAM" id="Phobius"/>
    </source>
</evidence>
<protein>
    <submittedName>
        <fullName evidence="3">GHKL domain-containing protein</fullName>
    </submittedName>
</protein>
<dbReference type="InterPro" id="IPR032834">
    <property type="entry name" value="NatK-like_C"/>
</dbReference>
<accession>A0ABR7NAH8</accession>
<keyword evidence="4" id="KW-1185">Reference proteome</keyword>
<organism evidence="3 4">
    <name type="scientific">Jingyaoa shaoxingensis</name>
    <dbReference type="NCBI Taxonomy" id="2763671"/>
    <lineage>
        <taxon>Bacteria</taxon>
        <taxon>Bacillati</taxon>
        <taxon>Bacillota</taxon>
        <taxon>Clostridia</taxon>
        <taxon>Lachnospirales</taxon>
        <taxon>Lachnospiraceae</taxon>
        <taxon>Jingyaoa</taxon>
    </lineage>
</organism>
<name>A0ABR7NAH8_9FIRM</name>
<dbReference type="SUPFAM" id="SSF55874">
    <property type="entry name" value="ATPase domain of HSP90 chaperone/DNA topoisomerase II/histidine kinase"/>
    <property type="match status" value="1"/>
</dbReference>
<evidence type="ECO:0000259" key="2">
    <source>
        <dbReference type="Pfam" id="PF14501"/>
    </source>
</evidence>
<evidence type="ECO:0000313" key="3">
    <source>
        <dbReference type="EMBL" id="MBC8573410.1"/>
    </source>
</evidence>